<name>A0A2N7CCM2_VIBSP</name>
<accession>A0A2N7CCM2</accession>
<protein>
    <submittedName>
        <fullName evidence="1">Uncharacterized protein</fullName>
    </submittedName>
</protein>
<dbReference type="EMBL" id="MCSW01000182">
    <property type="protein sequence ID" value="PMF20056.1"/>
    <property type="molecule type" value="Genomic_DNA"/>
</dbReference>
<sequence length="577" mass="66871">MYCSFNPSKYQLIDITQGWKELEKMRQSKKLIKKIQLTMSISLKKAYSACLWLAERKLGIPVEEQRGEWDLEAKDKAFNWKREELVTALPYEYFENSIYDYHDELHQASEVTVQLDDLDIDEPKVSKVSGENDLELLQDTWESISKQVFTDLHQSDDDQDDDTQYIHCIDVSNIASGNLFINEKLDNFVRYSPQRQYGDTAPVLQDIEIAETVPHAPQAFIYLDDPIPTEHDKRAIANVIAHNTLLYLLSYDVFKASGYRDITSIKETLTQAEHIGYSIEDIPASFWEAKPIPNYEISAVEQGVNRISKINSVLPLDIPVNERFKLQENDYWIKNIQISDNFASWLMDRVRVEFPIPEKVTFRPEGKNFLVQFGTDKRTTVRNSKGMSLLYKILKEYRKSSYSIGSGYTAEEVAADSQFDISMNTKTSNTKHGYEEKRRNQFFDLLCRCFETEDSGEKEKLVSIAVKSLNEINKLNEDTVLTTNDLRIILDQDINWFEANHESLKQMLKVDEAEETKEIDSLRKNLENALDKLKVSCPHFAYYLGSLASKKALGLGYSKEHEEFYFICDDDIEWDFG</sequence>
<evidence type="ECO:0000313" key="2">
    <source>
        <dbReference type="Proteomes" id="UP000235405"/>
    </source>
</evidence>
<organism evidence="1 2">
    <name type="scientific">Vibrio splendidus</name>
    <dbReference type="NCBI Taxonomy" id="29497"/>
    <lineage>
        <taxon>Bacteria</taxon>
        <taxon>Pseudomonadati</taxon>
        <taxon>Pseudomonadota</taxon>
        <taxon>Gammaproteobacteria</taxon>
        <taxon>Vibrionales</taxon>
        <taxon>Vibrionaceae</taxon>
        <taxon>Vibrio</taxon>
    </lineage>
</organism>
<dbReference type="AlphaFoldDB" id="A0A2N7CCM2"/>
<dbReference type="Proteomes" id="UP000235405">
    <property type="component" value="Unassembled WGS sequence"/>
</dbReference>
<evidence type="ECO:0000313" key="1">
    <source>
        <dbReference type="EMBL" id="PMF20056.1"/>
    </source>
</evidence>
<reference evidence="2" key="1">
    <citation type="submission" date="2016-07" db="EMBL/GenBank/DDBJ databases">
        <title>Nontailed viruses are major unrecognized killers of bacteria in the ocean.</title>
        <authorList>
            <person name="Kauffman K."/>
            <person name="Hussain F."/>
            <person name="Yang J."/>
            <person name="Arevalo P."/>
            <person name="Brown J."/>
            <person name="Cutler M."/>
            <person name="Kelly L."/>
            <person name="Polz M.F."/>
        </authorList>
    </citation>
    <scope>NUCLEOTIDE SEQUENCE [LARGE SCALE GENOMIC DNA]</scope>
    <source>
        <strain evidence="2">10N.286.54.F3</strain>
    </source>
</reference>
<proteinExistence type="predicted"/>
<comment type="caution">
    <text evidence="1">The sequence shown here is derived from an EMBL/GenBank/DDBJ whole genome shotgun (WGS) entry which is preliminary data.</text>
</comment>
<gene>
    <name evidence="1" type="ORF">BCV19_12235</name>
</gene>